<keyword evidence="1" id="KW-0812">Transmembrane</keyword>
<keyword evidence="1" id="KW-1133">Transmembrane helix</keyword>
<dbReference type="PANTHER" id="PTHR34989:SF1">
    <property type="entry name" value="PROTEIN HDED"/>
    <property type="match status" value="1"/>
</dbReference>
<dbReference type="PANTHER" id="PTHR34989">
    <property type="entry name" value="PROTEIN HDED"/>
    <property type="match status" value="1"/>
</dbReference>
<feature type="transmembrane region" description="Helical" evidence="1">
    <location>
        <begin position="73"/>
        <end position="92"/>
    </location>
</feature>
<name>A0A5Q0QDD3_9SPHI</name>
<dbReference type="InterPro" id="IPR005325">
    <property type="entry name" value="DUF308_memb"/>
</dbReference>
<evidence type="ECO:0000313" key="2">
    <source>
        <dbReference type="EMBL" id="QGA25728.1"/>
    </source>
</evidence>
<keyword evidence="1" id="KW-0472">Membrane</keyword>
<protein>
    <submittedName>
        <fullName evidence="2">HdeD family acid-resistance protein</fullName>
    </submittedName>
</protein>
<reference evidence="2 3" key="1">
    <citation type="submission" date="2019-10" db="EMBL/GenBank/DDBJ databases">
        <authorList>
            <person name="Dong K."/>
        </authorList>
    </citation>
    <scope>NUCLEOTIDE SEQUENCE [LARGE SCALE GENOMIC DNA]</scope>
    <source>
        <strain evidence="3">dk4302</strain>
    </source>
</reference>
<feature type="transmembrane region" description="Helical" evidence="1">
    <location>
        <begin position="98"/>
        <end position="119"/>
    </location>
</feature>
<dbReference type="InterPro" id="IPR052712">
    <property type="entry name" value="Acid_resist_chaperone_HdeD"/>
</dbReference>
<feature type="transmembrane region" description="Helical" evidence="1">
    <location>
        <begin position="41"/>
        <end position="61"/>
    </location>
</feature>
<sequence>METSFIKTIKSSIKQWYIPLIVGILLIILGIYTLTTPLASYLTLATIFSMYFLFSGLMEIIFAINNKNEVEGWGWYLAGGILNALFGCILLGNPAISMATLPLVLGFYSLFKSFQLLSVSMDMKNYGIKKWGWITTFSVLGILFSFVLIWNPIFAGLTLVYWTGFAIISAGLASIVLSFQLKRLKTVANNVSDDWKNRFEDLKNEYYRSIKDN</sequence>
<feature type="transmembrane region" description="Helical" evidence="1">
    <location>
        <begin position="131"/>
        <end position="153"/>
    </location>
</feature>
<evidence type="ECO:0000313" key="3">
    <source>
        <dbReference type="Proteomes" id="UP000326921"/>
    </source>
</evidence>
<proteinExistence type="predicted"/>
<dbReference type="Pfam" id="PF03729">
    <property type="entry name" value="DUF308"/>
    <property type="match status" value="2"/>
</dbReference>
<evidence type="ECO:0000256" key="1">
    <source>
        <dbReference type="SAM" id="Phobius"/>
    </source>
</evidence>
<feature type="transmembrane region" description="Helical" evidence="1">
    <location>
        <begin position="16"/>
        <end position="35"/>
    </location>
</feature>
<gene>
    <name evidence="2" type="ORF">GFH32_05055</name>
</gene>
<feature type="transmembrane region" description="Helical" evidence="1">
    <location>
        <begin position="159"/>
        <end position="179"/>
    </location>
</feature>
<accession>A0A5Q0QDD3</accession>
<dbReference type="GO" id="GO:0005886">
    <property type="term" value="C:plasma membrane"/>
    <property type="evidence" value="ECO:0007669"/>
    <property type="project" value="TreeGrafter"/>
</dbReference>
<keyword evidence="3" id="KW-1185">Reference proteome</keyword>
<dbReference type="Proteomes" id="UP000326921">
    <property type="component" value="Chromosome"/>
</dbReference>
<dbReference type="RefSeq" id="WP_153510047.1">
    <property type="nucleotide sequence ID" value="NZ_CP045652.1"/>
</dbReference>
<organism evidence="2 3">
    <name type="scientific">Sphingobacterium zhuxiongii</name>
    <dbReference type="NCBI Taxonomy" id="2662364"/>
    <lineage>
        <taxon>Bacteria</taxon>
        <taxon>Pseudomonadati</taxon>
        <taxon>Bacteroidota</taxon>
        <taxon>Sphingobacteriia</taxon>
        <taxon>Sphingobacteriales</taxon>
        <taxon>Sphingobacteriaceae</taxon>
        <taxon>Sphingobacterium</taxon>
    </lineage>
</organism>
<dbReference type="EMBL" id="CP045652">
    <property type="protein sequence ID" value="QGA25728.1"/>
    <property type="molecule type" value="Genomic_DNA"/>
</dbReference>
<dbReference type="KEGG" id="sphe:GFH32_05055"/>
<dbReference type="AlphaFoldDB" id="A0A5Q0QDD3"/>